<protein>
    <recommendedName>
        <fullName evidence="10">Type II secretion system protein I</fullName>
        <shortName evidence="10">T2SS minor pseudopilin I</shortName>
    </recommendedName>
</protein>
<evidence type="ECO:0000256" key="2">
    <source>
        <dbReference type="ARBA" id="ARBA00004377"/>
    </source>
</evidence>
<dbReference type="NCBIfam" id="TIGR01707">
    <property type="entry name" value="gspI"/>
    <property type="match status" value="1"/>
</dbReference>
<keyword evidence="7" id="KW-0812">Transmembrane</keyword>
<comment type="function">
    <text evidence="1">Component of the type II secretion system required for the energy-dependent secretion of extracellular factors such as proteases and toxins from the periplasm. Part of the pseudopilus tip complex that is critical for the recognition and binding of secretion substrates.</text>
</comment>
<keyword evidence="4" id="KW-1003">Cell membrane</keyword>
<dbReference type="OrthoDB" id="6121517at2"/>
<dbReference type="Pfam" id="PF07963">
    <property type="entry name" value="N_methyl"/>
    <property type="match status" value="1"/>
</dbReference>
<evidence type="ECO:0000256" key="4">
    <source>
        <dbReference type="ARBA" id="ARBA00022475"/>
    </source>
</evidence>
<comment type="subunit">
    <text evidence="10">Type II secretion is composed of four main components: the outer membrane complex, the inner membrane complex, the cytoplasmic secretion ATPase and the periplasm-spanning pseudopilus.</text>
</comment>
<dbReference type="KEGG" id="mint:C7M51_00481"/>
<evidence type="ECO:0000256" key="5">
    <source>
        <dbReference type="ARBA" id="ARBA00022481"/>
    </source>
</evidence>
<dbReference type="InterPro" id="IPR012902">
    <property type="entry name" value="N_methyl_site"/>
</dbReference>
<evidence type="ECO:0000256" key="9">
    <source>
        <dbReference type="ARBA" id="ARBA00023136"/>
    </source>
</evidence>
<evidence type="ECO:0000259" key="11">
    <source>
        <dbReference type="Pfam" id="PF02501"/>
    </source>
</evidence>
<comment type="similarity">
    <text evidence="3 10">Belongs to the GSP I family.</text>
</comment>
<dbReference type="AlphaFoldDB" id="A0A6P1PUS0"/>
<dbReference type="SUPFAM" id="SSF54523">
    <property type="entry name" value="Pili subunits"/>
    <property type="match status" value="1"/>
</dbReference>
<feature type="domain" description="Type II secretion system protein GspI C-terminal" evidence="11">
    <location>
        <begin position="40"/>
        <end position="120"/>
    </location>
</feature>
<dbReference type="NCBIfam" id="TIGR02532">
    <property type="entry name" value="IV_pilin_GFxxxE"/>
    <property type="match status" value="1"/>
</dbReference>
<dbReference type="PANTHER" id="PTHR38779">
    <property type="entry name" value="TYPE II SECRETION SYSTEM PROTEIN I-RELATED"/>
    <property type="match status" value="1"/>
</dbReference>
<evidence type="ECO:0000313" key="13">
    <source>
        <dbReference type="Proteomes" id="UP000464053"/>
    </source>
</evidence>
<keyword evidence="8" id="KW-1133">Transmembrane helix</keyword>
<dbReference type="GO" id="GO:0015628">
    <property type="term" value="P:protein secretion by the type II secretion system"/>
    <property type="evidence" value="ECO:0007669"/>
    <property type="project" value="UniProtKB-UniRule"/>
</dbReference>
<organism evidence="12 13">
    <name type="scientific">Mixta intestinalis</name>
    <dbReference type="NCBI Taxonomy" id="1615494"/>
    <lineage>
        <taxon>Bacteria</taxon>
        <taxon>Pseudomonadati</taxon>
        <taxon>Pseudomonadota</taxon>
        <taxon>Gammaproteobacteria</taxon>
        <taxon>Enterobacterales</taxon>
        <taxon>Erwiniaceae</taxon>
        <taxon>Mixta</taxon>
    </lineage>
</organism>
<evidence type="ECO:0000256" key="6">
    <source>
        <dbReference type="ARBA" id="ARBA00022519"/>
    </source>
</evidence>
<accession>A0A6P1PUS0</accession>
<evidence type="ECO:0000256" key="10">
    <source>
        <dbReference type="RuleBase" id="RU368030"/>
    </source>
</evidence>
<dbReference type="InterPro" id="IPR010052">
    <property type="entry name" value="T2SS_protein-GspI"/>
</dbReference>
<sequence length="123" mass="14284">MTRCNGMTLLEVLVALTIFSLASLSLLQSLGQLATGTARLEEKTWADWVAENQLVELRLQKVWPPLRWTMGESEQAGRRWYWRWRGVETHSAEMRDLEIEVSPTPWRENSAPATVLRTYVVRR</sequence>
<evidence type="ECO:0000313" key="12">
    <source>
        <dbReference type="EMBL" id="QHM70220.1"/>
    </source>
</evidence>
<keyword evidence="5 10" id="KW-0488">Methylation</keyword>
<dbReference type="Proteomes" id="UP000464053">
    <property type="component" value="Chromosome"/>
</dbReference>
<keyword evidence="9" id="KW-0472">Membrane</keyword>
<comment type="subcellular location">
    <subcellularLocation>
        <location evidence="2 10">Cell inner membrane</location>
        <topology evidence="2 10">Single-pass membrane protein</topology>
    </subcellularLocation>
</comment>
<evidence type="ECO:0000256" key="3">
    <source>
        <dbReference type="ARBA" id="ARBA00008358"/>
    </source>
</evidence>
<dbReference type="InterPro" id="IPR045584">
    <property type="entry name" value="Pilin-like"/>
</dbReference>
<keyword evidence="13" id="KW-1185">Reference proteome</keyword>
<keyword evidence="6 10" id="KW-0997">Cell inner membrane</keyword>
<dbReference type="GO" id="GO:0015627">
    <property type="term" value="C:type II protein secretion system complex"/>
    <property type="evidence" value="ECO:0007669"/>
    <property type="project" value="UniProtKB-UniRule"/>
</dbReference>
<dbReference type="EMBL" id="CP028271">
    <property type="protein sequence ID" value="QHM70220.1"/>
    <property type="molecule type" value="Genomic_DNA"/>
</dbReference>
<dbReference type="InterPro" id="IPR003413">
    <property type="entry name" value="T2SS_GspI_C"/>
</dbReference>
<comment type="PTM">
    <text evidence="10">Cleaved by prepilin peptidase.</text>
</comment>
<dbReference type="Pfam" id="PF02501">
    <property type="entry name" value="T2SSI"/>
    <property type="match status" value="1"/>
</dbReference>
<evidence type="ECO:0000256" key="7">
    <source>
        <dbReference type="ARBA" id="ARBA00022692"/>
    </source>
</evidence>
<gene>
    <name evidence="12" type="primary">xcpV</name>
    <name evidence="12" type="ORF">C7M51_00481</name>
</gene>
<evidence type="ECO:0000256" key="1">
    <source>
        <dbReference type="ARBA" id="ARBA00003161"/>
    </source>
</evidence>
<dbReference type="PANTHER" id="PTHR38779:SF2">
    <property type="entry name" value="TYPE II SECRETION SYSTEM PROTEIN I-RELATED"/>
    <property type="match status" value="1"/>
</dbReference>
<evidence type="ECO:0000256" key="8">
    <source>
        <dbReference type="ARBA" id="ARBA00022989"/>
    </source>
</evidence>
<proteinExistence type="inferred from homology"/>
<dbReference type="GO" id="GO:0005886">
    <property type="term" value="C:plasma membrane"/>
    <property type="evidence" value="ECO:0007669"/>
    <property type="project" value="UniProtKB-SubCell"/>
</dbReference>
<dbReference type="Gene3D" id="3.30.1300.30">
    <property type="entry name" value="GSPII I/J protein-like"/>
    <property type="match status" value="1"/>
</dbReference>
<dbReference type="RefSeq" id="WP_160620184.1">
    <property type="nucleotide sequence ID" value="NZ_CP028271.1"/>
</dbReference>
<reference evidence="12 13" key="1">
    <citation type="submission" date="2018-03" db="EMBL/GenBank/DDBJ databases">
        <title>Pantoea intestinalis SRCM103226 isolated form the mealworm.</title>
        <authorList>
            <person name="Jeong D.-Y."/>
            <person name="Kim J.W."/>
        </authorList>
    </citation>
    <scope>NUCLEOTIDE SEQUENCE [LARGE SCALE GENOMIC DNA]</scope>
    <source>
        <strain evidence="12 13">SRCM103226</strain>
    </source>
</reference>
<name>A0A6P1PUS0_9GAMM</name>